<dbReference type="Pfam" id="PF13476">
    <property type="entry name" value="AAA_23"/>
    <property type="match status" value="1"/>
</dbReference>
<evidence type="ECO:0000256" key="1">
    <source>
        <dbReference type="SAM" id="Coils"/>
    </source>
</evidence>
<feature type="region of interest" description="Disordered" evidence="2">
    <location>
        <begin position="622"/>
        <end position="657"/>
    </location>
</feature>
<sequence>MRPIKLEINAFGPYRAGTVIDFTVLGEKSLFLITGPTGSGKTTILDAICYALFGKTSGQERQGDRMVSDFAEKGTEVSVVFEFSLGAKKYKVRRAPAQDVKKKRGEGFTTRQAEAAIWEYSGTDWTLLGDFTASECTEKAESLLGLKADQFTQIIMLPQNKFQKFLSAGAKEREPILEALFKTGYYKLIQDALQVKAKTLYDQIAKVSSEIKGALSAAGVETEEQLKEKIETQKTEKTGKDQIAAEDKKAAQAARKAFQEAQACEAKYKELDAASSELKAIEAVEAEIEKQRKALNRAEKAASFRTYEDLWQLSERLLFVAKQEEAESLLELKEAAADAEKAKKDLEKAAKTDPRIKDLEANASKLKDLKPVLKEYSSKAAALEAAQQACAKYNDEAEALKQELCFVEKEIALLETTKDKAGEASKALAAAESQLELEKRLSKSSEKLSGLEEKRKVLKAGKDSLSDSVTKKKAKVEKTEAEHAAAIAKLERVFAAHLAAALEDGAPCPVCGSKEHPKPAAAKGALPEDQRAAIEARLKDAREELDQENKRLGEAESALAALKATIGSEEAVIAEGPKGWRASAGRLDTLKDKVVELKTAIKAGETAKEKLTGAKSNKLALETSQKKKTNALNAEREKASGLKAEAESARQRLPKGISTPDSLEAAIETTEAEAAQLIKALNSAKAADKNASEYYSVASKKSELAKAAELKVAREARKQKKEFISAITHGGFSGEKDYEDAKMEEGVRKDMRRAIEDYGKTLASAKNRSDRAKTAVAALKRPNLVKVTADTEAAEAAAESSQKILAEAEAALAESNRVFTAVAKEQKEIAALSKAFEVYGQVSDVANGKNGWNLSFQRFVLAGFLDDVLLQASARLSIMSQGRFSLRRLQERSDGRSAGGLELEVFDTHTGTSRPAANLSGGESFLASLSLALGLSDVSQGYAGGLKMDTIFIDEGFGSLDPETLDLSMRALEEIRKDGRLVGIISHVQELKTLVETRLEITPGKTGSTAKFLGV</sequence>
<dbReference type="AlphaFoldDB" id="A0A1G2QQH9"/>
<protein>
    <recommendedName>
        <fullName evidence="3">Rad50/SbcC-type AAA domain-containing protein</fullName>
    </recommendedName>
</protein>
<dbReference type="EMBL" id="MHTO01000004">
    <property type="protein sequence ID" value="OHA62756.1"/>
    <property type="molecule type" value="Genomic_DNA"/>
</dbReference>
<dbReference type="Gene3D" id="3.40.50.300">
    <property type="entry name" value="P-loop containing nucleotide triphosphate hydrolases"/>
    <property type="match status" value="2"/>
</dbReference>
<evidence type="ECO:0000259" key="3">
    <source>
        <dbReference type="Pfam" id="PF13476"/>
    </source>
</evidence>
<feature type="coiled-coil region" evidence="1">
    <location>
        <begin position="531"/>
        <end position="565"/>
    </location>
</feature>
<feature type="coiled-coil region" evidence="1">
    <location>
        <begin position="254"/>
        <end position="352"/>
    </location>
</feature>
<feature type="coiled-coil region" evidence="1">
    <location>
        <begin position="383"/>
        <end position="482"/>
    </location>
</feature>
<dbReference type="PANTHER" id="PTHR32114">
    <property type="entry name" value="ABC TRANSPORTER ABCH.3"/>
    <property type="match status" value="1"/>
</dbReference>
<comment type="caution">
    <text evidence="4">The sequence shown here is derived from an EMBL/GenBank/DDBJ whole genome shotgun (WGS) entry which is preliminary data.</text>
</comment>
<dbReference type="InterPro" id="IPR027417">
    <property type="entry name" value="P-loop_NTPase"/>
</dbReference>
<organism evidence="4 5">
    <name type="scientific">Candidatus Wildermuthbacteria bacterium GWA2_46_15</name>
    <dbReference type="NCBI Taxonomy" id="1802443"/>
    <lineage>
        <taxon>Bacteria</taxon>
        <taxon>Candidatus Wildermuthiibacteriota</taxon>
    </lineage>
</organism>
<proteinExistence type="predicted"/>
<reference evidence="4 5" key="1">
    <citation type="journal article" date="2016" name="Nat. Commun.">
        <title>Thousands of microbial genomes shed light on interconnected biogeochemical processes in an aquifer system.</title>
        <authorList>
            <person name="Anantharaman K."/>
            <person name="Brown C.T."/>
            <person name="Hug L.A."/>
            <person name="Sharon I."/>
            <person name="Castelle C.J."/>
            <person name="Probst A.J."/>
            <person name="Thomas B.C."/>
            <person name="Singh A."/>
            <person name="Wilkins M.J."/>
            <person name="Karaoz U."/>
            <person name="Brodie E.L."/>
            <person name="Williams K.H."/>
            <person name="Hubbard S.S."/>
            <person name="Banfield J.F."/>
        </authorList>
    </citation>
    <scope>NUCLEOTIDE SEQUENCE [LARGE SCALE GENOMIC DNA]</scope>
</reference>
<dbReference type="Pfam" id="PF13558">
    <property type="entry name" value="SbcC_Walker_B"/>
    <property type="match status" value="1"/>
</dbReference>
<gene>
    <name evidence="4" type="ORF">A2117_01425</name>
</gene>
<dbReference type="PANTHER" id="PTHR32114:SF2">
    <property type="entry name" value="ABC TRANSPORTER ABCH.3"/>
    <property type="match status" value="1"/>
</dbReference>
<evidence type="ECO:0000256" key="2">
    <source>
        <dbReference type="SAM" id="MobiDB-lite"/>
    </source>
</evidence>
<evidence type="ECO:0000313" key="4">
    <source>
        <dbReference type="EMBL" id="OHA62756.1"/>
    </source>
</evidence>
<dbReference type="SUPFAM" id="SSF52540">
    <property type="entry name" value="P-loop containing nucleoside triphosphate hydrolases"/>
    <property type="match status" value="1"/>
</dbReference>
<evidence type="ECO:0000313" key="5">
    <source>
        <dbReference type="Proteomes" id="UP000179245"/>
    </source>
</evidence>
<feature type="compositionally biased region" description="Basic and acidic residues" evidence="2">
    <location>
        <begin position="634"/>
        <end position="650"/>
    </location>
</feature>
<name>A0A1G2QQH9_9BACT</name>
<dbReference type="STRING" id="1802443.A2117_01425"/>
<feature type="coiled-coil region" evidence="1">
    <location>
        <begin position="748"/>
        <end position="811"/>
    </location>
</feature>
<feature type="domain" description="Rad50/SbcC-type AAA" evidence="3">
    <location>
        <begin position="5"/>
        <end position="246"/>
    </location>
</feature>
<dbReference type="InterPro" id="IPR038729">
    <property type="entry name" value="Rad50/SbcC_AAA"/>
</dbReference>
<dbReference type="Proteomes" id="UP000179245">
    <property type="component" value="Unassembled WGS sequence"/>
</dbReference>
<keyword evidence="1" id="KW-0175">Coiled coil</keyword>
<accession>A0A1G2QQH9</accession>